<dbReference type="GO" id="GO:0015833">
    <property type="term" value="P:peptide transport"/>
    <property type="evidence" value="ECO:0007669"/>
    <property type="project" value="InterPro"/>
</dbReference>
<keyword evidence="1" id="KW-0813">Transport</keyword>
<accession>E1R139</accession>
<dbReference type="RefSeq" id="WP_013253752.1">
    <property type="nucleotide sequence ID" value="NC_014364.1"/>
</dbReference>
<dbReference type="GO" id="GO:0016887">
    <property type="term" value="F:ATP hydrolysis activity"/>
    <property type="evidence" value="ECO:0007669"/>
    <property type="project" value="InterPro"/>
</dbReference>
<dbReference type="SUPFAM" id="SSF52540">
    <property type="entry name" value="P-loop containing nucleoside triphosphate hydrolases"/>
    <property type="match status" value="1"/>
</dbReference>
<dbReference type="NCBIfam" id="NF008453">
    <property type="entry name" value="PRK11308.1"/>
    <property type="match status" value="1"/>
</dbReference>
<dbReference type="InterPro" id="IPR003439">
    <property type="entry name" value="ABC_transporter-like_ATP-bd"/>
</dbReference>
<dbReference type="SMART" id="SM00382">
    <property type="entry name" value="AAA"/>
    <property type="match status" value="1"/>
</dbReference>
<dbReference type="PROSITE" id="PS50893">
    <property type="entry name" value="ABC_TRANSPORTER_2"/>
    <property type="match status" value="1"/>
</dbReference>
<dbReference type="AlphaFoldDB" id="E1R139"/>
<dbReference type="PANTHER" id="PTHR43776">
    <property type="entry name" value="TRANSPORT ATP-BINDING PROTEIN"/>
    <property type="match status" value="1"/>
</dbReference>
<evidence type="ECO:0000256" key="2">
    <source>
        <dbReference type="ARBA" id="ARBA00022741"/>
    </source>
</evidence>
<name>E1R139_SEDSS</name>
<dbReference type="InterPro" id="IPR017871">
    <property type="entry name" value="ABC_transporter-like_CS"/>
</dbReference>
<dbReference type="FunFam" id="3.40.50.300:FF:000016">
    <property type="entry name" value="Oligopeptide ABC transporter ATP-binding component"/>
    <property type="match status" value="1"/>
</dbReference>
<evidence type="ECO:0000259" key="4">
    <source>
        <dbReference type="PROSITE" id="PS50893"/>
    </source>
</evidence>
<reference evidence="5 6" key="1">
    <citation type="journal article" date="2010" name="Stand. Genomic Sci.">
        <title>Complete genome sequence of Spirochaeta smaragdinae type strain (SEBR 4228).</title>
        <authorList>
            <person name="Mavromatis K."/>
            <person name="Yasawong M."/>
            <person name="Chertkov O."/>
            <person name="Lapidus A."/>
            <person name="Lucas S."/>
            <person name="Nolan M."/>
            <person name="Del Rio T.G."/>
            <person name="Tice H."/>
            <person name="Cheng J.F."/>
            <person name="Pitluck S."/>
            <person name="Liolios K."/>
            <person name="Ivanova N."/>
            <person name="Tapia R."/>
            <person name="Han C."/>
            <person name="Bruce D."/>
            <person name="Goodwin L."/>
            <person name="Pati A."/>
            <person name="Chen A."/>
            <person name="Palaniappan K."/>
            <person name="Land M."/>
            <person name="Hauser L."/>
            <person name="Chang Y.J."/>
            <person name="Jeffries C.D."/>
            <person name="Detter J.C."/>
            <person name="Rohde M."/>
            <person name="Brambilla E."/>
            <person name="Spring S."/>
            <person name="Goker M."/>
            <person name="Sikorski J."/>
            <person name="Woyke T."/>
            <person name="Bristow J."/>
            <person name="Eisen J.A."/>
            <person name="Markowitz V."/>
            <person name="Hugenholtz P."/>
            <person name="Klenk H.P."/>
            <person name="Kyrpides N.C."/>
        </authorList>
    </citation>
    <scope>NUCLEOTIDE SEQUENCE [LARGE SCALE GENOMIC DNA]</scope>
    <source>
        <strain evidence="6">DSM 11293 / JCM 15392 / SEBR 4228</strain>
    </source>
</reference>
<dbReference type="NCBIfam" id="TIGR01727">
    <property type="entry name" value="oligo_HPY"/>
    <property type="match status" value="1"/>
</dbReference>
<dbReference type="KEGG" id="ssm:Spirs_1158"/>
<dbReference type="Proteomes" id="UP000002318">
    <property type="component" value="Chromosome"/>
</dbReference>
<gene>
    <name evidence="5" type="ordered locus">Spirs_1158</name>
</gene>
<dbReference type="InterPro" id="IPR050319">
    <property type="entry name" value="ABC_transp_ATP-bind"/>
</dbReference>
<dbReference type="OrthoDB" id="337094at2"/>
<dbReference type="EMBL" id="CP002116">
    <property type="protein sequence ID" value="ADK80288.1"/>
    <property type="molecule type" value="Genomic_DNA"/>
</dbReference>
<organism evidence="5 6">
    <name type="scientific">Sediminispirochaeta smaragdinae (strain DSM 11293 / JCM 15392 / SEBR 4228)</name>
    <name type="common">Spirochaeta smaragdinae</name>
    <dbReference type="NCBI Taxonomy" id="573413"/>
    <lineage>
        <taxon>Bacteria</taxon>
        <taxon>Pseudomonadati</taxon>
        <taxon>Spirochaetota</taxon>
        <taxon>Spirochaetia</taxon>
        <taxon>Spirochaetales</taxon>
        <taxon>Spirochaetaceae</taxon>
        <taxon>Sediminispirochaeta</taxon>
    </lineage>
</organism>
<keyword evidence="3" id="KW-0067">ATP-binding</keyword>
<dbReference type="Pfam" id="PF00005">
    <property type="entry name" value="ABC_tran"/>
    <property type="match status" value="1"/>
</dbReference>
<dbReference type="InterPro" id="IPR013563">
    <property type="entry name" value="Oligopep_ABC_C"/>
</dbReference>
<keyword evidence="2" id="KW-0547">Nucleotide-binding</keyword>
<dbReference type="HOGENOM" id="CLU_000604_1_23_12"/>
<dbReference type="PROSITE" id="PS00211">
    <property type="entry name" value="ABC_TRANSPORTER_1"/>
    <property type="match status" value="1"/>
</dbReference>
<protein>
    <submittedName>
        <fullName evidence="5">Oligopeptide/dipeptide ABC transporter, ATPase subunit</fullName>
    </submittedName>
</protein>
<evidence type="ECO:0000313" key="5">
    <source>
        <dbReference type="EMBL" id="ADK80288.1"/>
    </source>
</evidence>
<dbReference type="GO" id="GO:0005524">
    <property type="term" value="F:ATP binding"/>
    <property type="evidence" value="ECO:0007669"/>
    <property type="project" value="UniProtKB-KW"/>
</dbReference>
<proteinExistence type="predicted"/>
<dbReference type="Gene3D" id="3.40.50.300">
    <property type="entry name" value="P-loop containing nucleotide triphosphate hydrolases"/>
    <property type="match status" value="1"/>
</dbReference>
<dbReference type="STRING" id="573413.Spirs_1158"/>
<evidence type="ECO:0000256" key="1">
    <source>
        <dbReference type="ARBA" id="ARBA00022448"/>
    </source>
</evidence>
<keyword evidence="6" id="KW-1185">Reference proteome</keyword>
<dbReference type="PANTHER" id="PTHR43776:SF8">
    <property type="entry name" value="ABC TRANSPORTER, ATP-BINDING PROTEIN"/>
    <property type="match status" value="1"/>
</dbReference>
<sequence>MNKSLLAVEGLRKYFPLKGGVFNKTIGYVRAVEEVSFCVNKKETFSLVGESGCGKSTTGRTILRLEEPDEGRIIFNGEDINGYGKESMRRMRRHMQMVFQNPYNSLNPRMKIKALLAEPLQTHTVLSSKEIRGKIDEMLERVGLSASYKERYAHQFSGGQRQRISIARALITNPALVIADEPTSALDVSIQSQIINLLMQLQDELELTYVFISHDLNVVRHISSVVGVMYLGRIVEQAPTEELFARPSHPYTQALLSAVPSLLPGKKKERIILSGDVPNPADPPKGCPFHLRCRYAMDRCRTELPQSVALSDGHWASCHLL</sequence>
<dbReference type="CDD" id="cd03257">
    <property type="entry name" value="ABC_NikE_OppD_transporters"/>
    <property type="match status" value="1"/>
</dbReference>
<dbReference type="eggNOG" id="COG4608">
    <property type="taxonomic scope" value="Bacteria"/>
</dbReference>
<feature type="domain" description="ABC transporter" evidence="4">
    <location>
        <begin position="6"/>
        <end position="256"/>
    </location>
</feature>
<dbReference type="GO" id="GO:0055085">
    <property type="term" value="P:transmembrane transport"/>
    <property type="evidence" value="ECO:0007669"/>
    <property type="project" value="UniProtKB-ARBA"/>
</dbReference>
<dbReference type="Pfam" id="PF08352">
    <property type="entry name" value="oligo_HPY"/>
    <property type="match status" value="1"/>
</dbReference>
<evidence type="ECO:0000256" key="3">
    <source>
        <dbReference type="ARBA" id="ARBA00022840"/>
    </source>
</evidence>
<dbReference type="InterPro" id="IPR027417">
    <property type="entry name" value="P-loop_NTPase"/>
</dbReference>
<dbReference type="InterPro" id="IPR003593">
    <property type="entry name" value="AAA+_ATPase"/>
</dbReference>
<evidence type="ECO:0000313" key="6">
    <source>
        <dbReference type="Proteomes" id="UP000002318"/>
    </source>
</evidence>